<dbReference type="RefSeq" id="WP_034595462.1">
    <property type="nucleotide sequence ID" value="NZ_JAERIZ010000025.1"/>
</dbReference>
<evidence type="ECO:0000313" key="2">
    <source>
        <dbReference type="Proteomes" id="UP000029870"/>
    </source>
</evidence>
<sequence>MFLPFFMVGVTYMRNDYHKKGQIVKMLPQDESFHKLQRKDQNMLDYKLLNTPKNTKMLAILFDNALPNEHIQEEHIQEAIKKLYGENAKITSLVLNEAKPPLDLSACNDYIIQVRCDDTDYTAYNFACCFLDSKDMLKLRESIEDIAECLKILRGDRYYTHPLYYRDFAQAIYEKALKIQL</sequence>
<comment type="caution">
    <text evidence="1">The sequence shown here is derived from an EMBL/GenBank/DDBJ whole genome shotgun (WGS) entry which is preliminary data.</text>
</comment>
<dbReference type="Proteomes" id="UP000029870">
    <property type="component" value="Unassembled WGS sequence"/>
</dbReference>
<protein>
    <submittedName>
        <fullName evidence="1">Uncharacterized protein</fullName>
    </submittedName>
</protein>
<dbReference type="AlphaFoldDB" id="A0A6D2C459"/>
<dbReference type="EMBL" id="JRPH02000066">
    <property type="protein sequence ID" value="TLE02155.1"/>
    <property type="molecule type" value="Genomic_DNA"/>
</dbReference>
<dbReference type="GeneID" id="60655942"/>
<name>A0A6D2C459_9HELI</name>
<organism evidence="1 2">
    <name type="scientific">Helicobacter bilis</name>
    <dbReference type="NCBI Taxonomy" id="37372"/>
    <lineage>
        <taxon>Bacteria</taxon>
        <taxon>Pseudomonadati</taxon>
        <taxon>Campylobacterota</taxon>
        <taxon>Epsilonproteobacteria</taxon>
        <taxon>Campylobacterales</taxon>
        <taxon>Helicobacteraceae</taxon>
        <taxon>Helicobacter</taxon>
    </lineage>
</organism>
<gene>
    <name evidence="1" type="ORF">LS77_011105</name>
</gene>
<accession>A0A6D2C459</accession>
<proteinExistence type="predicted"/>
<reference evidence="1 2" key="1">
    <citation type="journal article" date="2014" name="Genome Announc.">
        <title>Draft genome sequences of eight enterohepatic helicobacter species isolated from both laboratory and wild rodents.</title>
        <authorList>
            <person name="Sheh A."/>
            <person name="Shen Z."/>
            <person name="Fox J.G."/>
        </authorList>
    </citation>
    <scope>NUCLEOTIDE SEQUENCE [LARGE SCALE GENOMIC DNA]</scope>
    <source>
        <strain evidence="1 2">Missouri</strain>
    </source>
</reference>
<evidence type="ECO:0000313" key="1">
    <source>
        <dbReference type="EMBL" id="TLE02155.1"/>
    </source>
</evidence>